<gene>
    <name evidence="3" type="ORF">SteCoe_21883</name>
</gene>
<dbReference type="Pfam" id="PF00027">
    <property type="entry name" value="cNMP_binding"/>
    <property type="match status" value="1"/>
</dbReference>
<dbReference type="Gene3D" id="1.10.287.630">
    <property type="entry name" value="Helix hairpin bin"/>
    <property type="match status" value="1"/>
</dbReference>
<name>A0A1R2BNJ0_9CILI</name>
<dbReference type="SUPFAM" id="SSF51206">
    <property type="entry name" value="cAMP-binding domain-like"/>
    <property type="match status" value="1"/>
</dbReference>
<keyword evidence="1" id="KW-0812">Transmembrane</keyword>
<dbReference type="PANTHER" id="PTHR45689:SF5">
    <property type="entry name" value="I[[H]] CHANNEL, ISOFORM E"/>
    <property type="match status" value="1"/>
</dbReference>
<feature type="domain" description="Cyclic nucleotide-binding" evidence="2">
    <location>
        <begin position="386"/>
        <end position="486"/>
    </location>
</feature>
<keyword evidence="1" id="KW-0472">Membrane</keyword>
<dbReference type="PANTHER" id="PTHR45689">
    <property type="entry name" value="I[[H]] CHANNEL, ISOFORM E"/>
    <property type="match status" value="1"/>
</dbReference>
<dbReference type="AlphaFoldDB" id="A0A1R2BNJ0"/>
<dbReference type="OrthoDB" id="291441at2759"/>
<evidence type="ECO:0000256" key="1">
    <source>
        <dbReference type="SAM" id="Phobius"/>
    </source>
</evidence>
<dbReference type="GO" id="GO:0003254">
    <property type="term" value="P:regulation of membrane depolarization"/>
    <property type="evidence" value="ECO:0007669"/>
    <property type="project" value="TreeGrafter"/>
</dbReference>
<reference evidence="3 4" key="1">
    <citation type="submission" date="2016-11" db="EMBL/GenBank/DDBJ databases">
        <title>The macronuclear genome of Stentor coeruleus: a giant cell with tiny introns.</title>
        <authorList>
            <person name="Slabodnick M."/>
            <person name="Ruby J.G."/>
            <person name="Reiff S.B."/>
            <person name="Swart E.C."/>
            <person name="Gosai S."/>
            <person name="Prabakaran S."/>
            <person name="Witkowska E."/>
            <person name="Larue G.E."/>
            <person name="Fisher S."/>
            <person name="Freeman R.M."/>
            <person name="Gunawardena J."/>
            <person name="Chu W."/>
            <person name="Stover N.A."/>
            <person name="Gregory B.D."/>
            <person name="Nowacki M."/>
            <person name="Derisi J."/>
            <person name="Roy S.W."/>
            <person name="Marshall W.F."/>
            <person name="Sood P."/>
        </authorList>
    </citation>
    <scope>NUCLEOTIDE SEQUENCE [LARGE SCALE GENOMIC DNA]</scope>
    <source>
        <strain evidence="3">WM001</strain>
    </source>
</reference>
<dbReference type="CDD" id="cd00038">
    <property type="entry name" value="CAP_ED"/>
    <property type="match status" value="1"/>
</dbReference>
<dbReference type="Proteomes" id="UP000187209">
    <property type="component" value="Unassembled WGS sequence"/>
</dbReference>
<feature type="transmembrane region" description="Helical" evidence="1">
    <location>
        <begin position="205"/>
        <end position="231"/>
    </location>
</feature>
<dbReference type="Gene3D" id="2.60.120.10">
    <property type="entry name" value="Jelly Rolls"/>
    <property type="match status" value="1"/>
</dbReference>
<sequence>MKGSTKIVADSFRKSWSSQSLLKLKAQKKPHELRKLRKKKHPKSQYFPVKQPLNKDKEKIFLISPESILKLVWDLCCISITISQAFIIPYLISFTLKLSYEIRTYLEVSNIFLILDIPISMNTCLYKKGKLVTDRKTILKFYLRTYFFIDLWSILPFQLLFVKEKISLDLNLAVVILLLKLLRLSHMRKLFFSIEDYWSSPTSVFLTRLLYFFIVFSLLCHWLCCFMEYLLKISMKDHPEDWEFYKPNEFRRYLHQFYIIILTMTSVGYESPKKSLGPNLLGTVLVMCIESLIFAFTLGEIQSIVSKYTYYSSQTKDIIFQIKRLLDKKNIPKSLRYKIIRYVNYMREVEKDNSGKEIELLWELSQPLKIEIFTFTRASYLENHAIFQNYSPGFIKFIGFNMKIMIFSKGDLVLLEGEKGTSIYFIINGSVDVYSQNTKTIYKSLGKSKSFGELGFFVGICRTASARCDSFTELVSLDRETFNRLLSDHPSEQDITKEILKRAEKDLSILGIKCFFCKKLTHIAKDCKDAIIKLHKDKIMHKAVNKRNKLGGIRVNLAYNIDKKFMRPEHESDVIKNYAIFNVKSNVCNSPSLKVNTSLAKKARKYVSKLNEILPLSIKKLRLVQESDDEGKKNENFFSVLPKGKRFIENFICSRKKTDEETPKIVINGK</sequence>
<proteinExistence type="predicted"/>
<dbReference type="InterPro" id="IPR000595">
    <property type="entry name" value="cNMP-bd_dom"/>
</dbReference>
<dbReference type="PROSITE" id="PS50042">
    <property type="entry name" value="CNMP_BINDING_3"/>
    <property type="match status" value="1"/>
</dbReference>
<protein>
    <recommendedName>
        <fullName evidence="2">Cyclic nucleotide-binding domain-containing protein</fullName>
    </recommendedName>
</protein>
<dbReference type="Gene3D" id="1.10.287.70">
    <property type="match status" value="1"/>
</dbReference>
<dbReference type="InterPro" id="IPR014710">
    <property type="entry name" value="RmlC-like_jellyroll"/>
</dbReference>
<feature type="transmembrane region" description="Helical" evidence="1">
    <location>
        <begin position="141"/>
        <end position="161"/>
    </location>
</feature>
<keyword evidence="4" id="KW-1185">Reference proteome</keyword>
<dbReference type="EMBL" id="MPUH01000527">
    <property type="protein sequence ID" value="OMJ78328.1"/>
    <property type="molecule type" value="Genomic_DNA"/>
</dbReference>
<evidence type="ECO:0000313" key="3">
    <source>
        <dbReference type="EMBL" id="OMJ78328.1"/>
    </source>
</evidence>
<evidence type="ECO:0000313" key="4">
    <source>
        <dbReference type="Proteomes" id="UP000187209"/>
    </source>
</evidence>
<keyword evidence="1" id="KW-1133">Transmembrane helix</keyword>
<feature type="transmembrane region" description="Helical" evidence="1">
    <location>
        <begin position="281"/>
        <end position="299"/>
    </location>
</feature>
<comment type="caution">
    <text evidence="3">The sequence shown here is derived from an EMBL/GenBank/DDBJ whole genome shotgun (WGS) entry which is preliminary data.</text>
</comment>
<dbReference type="InterPro" id="IPR018490">
    <property type="entry name" value="cNMP-bd_dom_sf"/>
</dbReference>
<dbReference type="GO" id="GO:0098855">
    <property type="term" value="C:HCN channel complex"/>
    <property type="evidence" value="ECO:0007669"/>
    <property type="project" value="TreeGrafter"/>
</dbReference>
<dbReference type="GO" id="GO:0005249">
    <property type="term" value="F:voltage-gated potassium channel activity"/>
    <property type="evidence" value="ECO:0007669"/>
    <property type="project" value="TreeGrafter"/>
</dbReference>
<dbReference type="GO" id="GO:0035725">
    <property type="term" value="P:sodium ion transmembrane transport"/>
    <property type="evidence" value="ECO:0007669"/>
    <property type="project" value="TreeGrafter"/>
</dbReference>
<organism evidence="3 4">
    <name type="scientific">Stentor coeruleus</name>
    <dbReference type="NCBI Taxonomy" id="5963"/>
    <lineage>
        <taxon>Eukaryota</taxon>
        <taxon>Sar</taxon>
        <taxon>Alveolata</taxon>
        <taxon>Ciliophora</taxon>
        <taxon>Postciliodesmatophora</taxon>
        <taxon>Heterotrichea</taxon>
        <taxon>Heterotrichida</taxon>
        <taxon>Stentoridae</taxon>
        <taxon>Stentor</taxon>
    </lineage>
</organism>
<dbReference type="SMART" id="SM00100">
    <property type="entry name" value="cNMP"/>
    <property type="match status" value="1"/>
</dbReference>
<accession>A0A1R2BNJ0</accession>
<evidence type="ECO:0000259" key="2">
    <source>
        <dbReference type="PROSITE" id="PS50042"/>
    </source>
</evidence>
<dbReference type="InterPro" id="IPR051413">
    <property type="entry name" value="K/Na_HCN_channel"/>
</dbReference>
<dbReference type="SUPFAM" id="SSF81324">
    <property type="entry name" value="Voltage-gated potassium channels"/>
    <property type="match status" value="1"/>
</dbReference>